<feature type="transmembrane region" description="Helical" evidence="1">
    <location>
        <begin position="22"/>
        <end position="44"/>
    </location>
</feature>
<evidence type="ECO:0000313" key="2">
    <source>
        <dbReference type="EMBL" id="SCL52861.1"/>
    </source>
</evidence>
<protein>
    <recommendedName>
        <fullName evidence="4">Fenitrothion hydrolase</fullName>
    </recommendedName>
</protein>
<evidence type="ECO:0008006" key="4">
    <source>
        <dbReference type="Google" id="ProtNLM"/>
    </source>
</evidence>
<proteinExistence type="predicted"/>
<organism evidence="2 3">
    <name type="scientific">Micromonospora yangpuensis</name>
    <dbReference type="NCBI Taxonomy" id="683228"/>
    <lineage>
        <taxon>Bacteria</taxon>
        <taxon>Bacillati</taxon>
        <taxon>Actinomycetota</taxon>
        <taxon>Actinomycetes</taxon>
        <taxon>Micromonosporales</taxon>
        <taxon>Micromonosporaceae</taxon>
        <taxon>Micromonospora</taxon>
    </lineage>
</organism>
<feature type="transmembrane region" description="Helical" evidence="1">
    <location>
        <begin position="287"/>
        <end position="308"/>
    </location>
</feature>
<dbReference type="RefSeq" id="WP_091436078.1">
    <property type="nucleotide sequence ID" value="NZ_BMMJ01000004.1"/>
</dbReference>
<feature type="transmembrane region" description="Helical" evidence="1">
    <location>
        <begin position="395"/>
        <end position="414"/>
    </location>
</feature>
<feature type="transmembrane region" description="Helical" evidence="1">
    <location>
        <begin position="434"/>
        <end position="451"/>
    </location>
</feature>
<feature type="transmembrane region" description="Helical" evidence="1">
    <location>
        <begin position="74"/>
        <end position="93"/>
    </location>
</feature>
<accession>A0A1C6UFY9</accession>
<dbReference type="AlphaFoldDB" id="A0A1C6UFY9"/>
<name>A0A1C6UFY9_9ACTN</name>
<dbReference type="Proteomes" id="UP000198937">
    <property type="component" value="Unassembled WGS sequence"/>
</dbReference>
<feature type="transmembrane region" description="Helical" evidence="1">
    <location>
        <begin position="184"/>
        <end position="205"/>
    </location>
</feature>
<dbReference type="EMBL" id="FMIA01000002">
    <property type="protein sequence ID" value="SCL52861.1"/>
    <property type="molecule type" value="Genomic_DNA"/>
</dbReference>
<feature type="transmembrane region" description="Helical" evidence="1">
    <location>
        <begin position="105"/>
        <end position="125"/>
    </location>
</feature>
<reference evidence="2 3" key="1">
    <citation type="submission" date="2016-06" db="EMBL/GenBank/DDBJ databases">
        <authorList>
            <person name="Kjaerup R.B."/>
            <person name="Dalgaard T.S."/>
            <person name="Juul-Madsen H.R."/>
        </authorList>
    </citation>
    <scope>NUCLEOTIDE SEQUENCE [LARGE SCALE GENOMIC DNA]</scope>
    <source>
        <strain evidence="2 3">DSM 45577</strain>
    </source>
</reference>
<evidence type="ECO:0000256" key="1">
    <source>
        <dbReference type="SAM" id="Phobius"/>
    </source>
</evidence>
<gene>
    <name evidence="2" type="ORF">GA0070617_2199</name>
</gene>
<keyword evidence="1" id="KW-0812">Transmembrane</keyword>
<keyword evidence="1" id="KW-1133">Transmembrane helix</keyword>
<dbReference type="OrthoDB" id="8168962at2"/>
<keyword evidence="1" id="KW-0472">Membrane</keyword>
<evidence type="ECO:0000313" key="3">
    <source>
        <dbReference type="Proteomes" id="UP000198937"/>
    </source>
</evidence>
<feature type="transmembrane region" description="Helical" evidence="1">
    <location>
        <begin position="153"/>
        <end position="172"/>
    </location>
</feature>
<keyword evidence="3" id="KW-1185">Reference proteome</keyword>
<feature type="transmembrane region" description="Helical" evidence="1">
    <location>
        <begin position="253"/>
        <end position="275"/>
    </location>
</feature>
<sequence>MGTYPELLAHGVGGRQDLPLPLPYLVVAVALTLLATFVALGALWRVPRLDRTGTAGQPVPGWLGGLVDAPASRWTLRGAGLLAGGYFCVGLLAGPDSPENPTAGVLYVLLWVGLVPVSLLFGPVWRAVNPLRGLYLLVATAAGRDPDRGLRPLPGGLGLWPAAVGLFAFVWLELVAPGRATLPVINAWLAGYALVMLVGAVRYGVGWFDRADPFEVYSALVGRLAVIGRRADGVLVWRNPMDGIAGLRPEPGLVAVVTVLLGSTMYDSLSTAPAWLRFGQESGLPPVVTGTVGITGVIALVALALLAATRVAAVVGRRADAAGGEPVPAGRVAGELAHSIVPVAVGYLLAHYYALLVLEGQRTIALLADPRGTGADWLGTADWSINTALITPDQVAALQITVIVLGHLLGTLLAHDRALYLFPRARAVTGQLPMLVLMVAYTVVGLLLLYAG</sequence>